<dbReference type="GO" id="GO:0006357">
    <property type="term" value="P:regulation of transcription by RNA polymerase II"/>
    <property type="evidence" value="ECO:0007669"/>
    <property type="project" value="TreeGrafter"/>
</dbReference>
<dbReference type="PANTHER" id="PTHR12243:SF67">
    <property type="entry name" value="COREPRESSOR OF PANGOLIN, ISOFORM A-RELATED"/>
    <property type="match status" value="1"/>
</dbReference>
<dbReference type="GO" id="GO:0005667">
    <property type="term" value="C:transcription regulator complex"/>
    <property type="evidence" value="ECO:0007669"/>
    <property type="project" value="TreeGrafter"/>
</dbReference>
<dbReference type="InterPro" id="IPR039353">
    <property type="entry name" value="TF_Adf1"/>
</dbReference>
<dbReference type="AlphaFoldDB" id="A0AAW1MES4"/>
<dbReference type="Proteomes" id="UP001458880">
    <property type="component" value="Unassembled WGS sequence"/>
</dbReference>
<dbReference type="GO" id="GO:0005634">
    <property type="term" value="C:nucleus"/>
    <property type="evidence" value="ECO:0007669"/>
    <property type="project" value="TreeGrafter"/>
</dbReference>
<dbReference type="PANTHER" id="PTHR12243">
    <property type="entry name" value="MADF DOMAIN TRANSCRIPTION FACTOR"/>
    <property type="match status" value="1"/>
</dbReference>
<dbReference type="SMART" id="SM00595">
    <property type="entry name" value="MADF"/>
    <property type="match status" value="1"/>
</dbReference>
<name>A0AAW1MES4_POPJA</name>
<protein>
    <submittedName>
        <fullName evidence="2">Alcohol dehydrogenase transcription factor Myb/SANT-like</fullName>
    </submittedName>
</protein>
<dbReference type="EMBL" id="JASPKY010000051">
    <property type="protein sequence ID" value="KAK9745144.1"/>
    <property type="molecule type" value="Genomic_DNA"/>
</dbReference>
<accession>A0AAW1MES4</accession>
<evidence type="ECO:0000313" key="3">
    <source>
        <dbReference type="Proteomes" id="UP001458880"/>
    </source>
</evidence>
<dbReference type="PROSITE" id="PS51029">
    <property type="entry name" value="MADF"/>
    <property type="match status" value="1"/>
</dbReference>
<keyword evidence="3" id="KW-1185">Reference proteome</keyword>
<evidence type="ECO:0000259" key="1">
    <source>
        <dbReference type="PROSITE" id="PS51029"/>
    </source>
</evidence>
<comment type="caution">
    <text evidence="2">The sequence shown here is derived from an EMBL/GenBank/DDBJ whole genome shotgun (WGS) entry which is preliminary data.</text>
</comment>
<proteinExistence type="predicted"/>
<dbReference type="Pfam" id="PF10545">
    <property type="entry name" value="MADF_DNA_bdg"/>
    <property type="match status" value="1"/>
</dbReference>
<reference evidence="2 3" key="1">
    <citation type="journal article" date="2024" name="BMC Genomics">
        <title>De novo assembly and annotation of Popillia japonica's genome with initial clues to its potential as an invasive pest.</title>
        <authorList>
            <person name="Cucini C."/>
            <person name="Boschi S."/>
            <person name="Funari R."/>
            <person name="Cardaioli E."/>
            <person name="Iannotti N."/>
            <person name="Marturano G."/>
            <person name="Paoli F."/>
            <person name="Bruttini M."/>
            <person name="Carapelli A."/>
            <person name="Frati F."/>
            <person name="Nardi F."/>
        </authorList>
    </citation>
    <scope>NUCLEOTIDE SEQUENCE [LARGE SCALE GENOMIC DNA]</scope>
    <source>
        <strain evidence="2">DMR45628</strain>
    </source>
</reference>
<feature type="domain" description="MADF" evidence="1">
    <location>
        <begin position="6"/>
        <end position="79"/>
    </location>
</feature>
<evidence type="ECO:0000313" key="2">
    <source>
        <dbReference type="EMBL" id="KAK9745144.1"/>
    </source>
</evidence>
<organism evidence="2 3">
    <name type="scientific">Popillia japonica</name>
    <name type="common">Japanese beetle</name>
    <dbReference type="NCBI Taxonomy" id="7064"/>
    <lineage>
        <taxon>Eukaryota</taxon>
        <taxon>Metazoa</taxon>
        <taxon>Ecdysozoa</taxon>
        <taxon>Arthropoda</taxon>
        <taxon>Hexapoda</taxon>
        <taxon>Insecta</taxon>
        <taxon>Pterygota</taxon>
        <taxon>Neoptera</taxon>
        <taxon>Endopterygota</taxon>
        <taxon>Coleoptera</taxon>
        <taxon>Polyphaga</taxon>
        <taxon>Scarabaeiformia</taxon>
        <taxon>Scarabaeidae</taxon>
        <taxon>Rutelinae</taxon>
        <taxon>Popillia</taxon>
    </lineage>
</organism>
<sequence>MIDEFQLIQLVNLKPEIWDTNCVQFRNKITKAKAWQEIAASLNSTSEDCLSTWRKLRDRYTSLIELLAMPAHRILKTII</sequence>
<dbReference type="InterPro" id="IPR006578">
    <property type="entry name" value="MADF-dom"/>
</dbReference>
<gene>
    <name evidence="2" type="ORF">QE152_g7138</name>
</gene>